<reference evidence="7" key="2">
    <citation type="submission" date="2018-10" db="UniProtKB">
        <authorList>
            <consortium name="EnsemblPlants"/>
        </authorList>
    </citation>
    <scope>IDENTIFICATION</scope>
</reference>
<keyword evidence="3" id="KW-0809">Transit peptide</keyword>
<dbReference type="Proteomes" id="UP000019116">
    <property type="component" value="Chromosome 7A"/>
</dbReference>
<dbReference type="Gramene" id="TraesCAD_scaffold_036208_01G000200.1">
    <property type="protein sequence ID" value="TraesCAD_scaffold_036208_01G000200.1"/>
    <property type="gene ID" value="TraesCAD_scaffold_036208_01G000200"/>
</dbReference>
<dbReference type="SMR" id="A0A3B6RMV2"/>
<dbReference type="Gramene" id="TraesCS7A03G0933200.1">
    <property type="protein sequence ID" value="TraesCS7A03G0933200.1.CDS"/>
    <property type="gene ID" value="TraesCS7A03G0933200"/>
</dbReference>
<name>A0A3B6RMV2_WHEAT</name>
<dbReference type="EnsemblPlants" id="TraesCS7A02G386000.1">
    <property type="protein sequence ID" value="TraesCS7A02G386000.1"/>
    <property type="gene ID" value="TraesCS7A02G386000"/>
</dbReference>
<dbReference type="InterPro" id="IPR011990">
    <property type="entry name" value="TPR-like_helical_dom_sf"/>
</dbReference>
<accession>A0A3B6RMV2</accession>
<feature type="repeat" description="PPR" evidence="4">
    <location>
        <begin position="429"/>
        <end position="463"/>
    </location>
</feature>
<dbReference type="OMA" id="CRFHPEF"/>
<feature type="repeat" description="PPR" evidence="4">
    <location>
        <begin position="638"/>
        <end position="672"/>
    </location>
</feature>
<dbReference type="Gramene" id="TraesROB_scaffold_072131_01G000200.1">
    <property type="protein sequence ID" value="TraesROB_scaffold_072131_01G000200.1"/>
    <property type="gene ID" value="TraesROB_scaffold_072131_01G000200"/>
</dbReference>
<evidence type="ECO:0000313" key="7">
    <source>
        <dbReference type="EnsemblPlants" id="TraesCS7A02G386000.1"/>
    </source>
</evidence>
<proteinExistence type="inferred from homology"/>
<dbReference type="Gramene" id="TraesWEE_scaffold_038292_01G000100.1">
    <property type="protein sequence ID" value="TraesWEE_scaffold_038292_01G000100.1"/>
    <property type="gene ID" value="TraesWEE_scaffold_038292_01G000100"/>
</dbReference>
<feature type="repeat" description="PPR" evidence="4">
    <location>
        <begin position="464"/>
        <end position="498"/>
    </location>
</feature>
<keyword evidence="8" id="KW-1185">Reference proteome</keyword>
<feature type="repeat" description="PPR" evidence="4">
    <location>
        <begin position="71"/>
        <end position="105"/>
    </location>
</feature>
<dbReference type="STRING" id="4565.A0A3B6RMV2"/>
<feature type="repeat" description="PPR" evidence="4">
    <location>
        <begin position="394"/>
        <end position="428"/>
    </location>
</feature>
<feature type="repeat" description="PPR" evidence="4">
    <location>
        <begin position="741"/>
        <end position="775"/>
    </location>
</feature>
<evidence type="ECO:0000256" key="4">
    <source>
        <dbReference type="PROSITE-ProRule" id="PRU00708"/>
    </source>
</evidence>
<evidence type="ECO:0000256" key="3">
    <source>
        <dbReference type="ARBA" id="ARBA00022946"/>
    </source>
</evidence>
<dbReference type="NCBIfam" id="TIGR00756">
    <property type="entry name" value="PPR"/>
    <property type="match status" value="8"/>
</dbReference>
<dbReference type="Gene3D" id="1.25.40.10">
    <property type="entry name" value="Tetratricopeptide repeat domain"/>
    <property type="match status" value="7"/>
</dbReference>
<feature type="repeat" description="PPR" evidence="4">
    <location>
        <begin position="220"/>
        <end position="254"/>
    </location>
</feature>
<keyword evidence="2" id="KW-0677">Repeat</keyword>
<dbReference type="PANTHER" id="PTHR47447">
    <property type="entry name" value="OS03G0856100 PROTEIN"/>
    <property type="match status" value="1"/>
</dbReference>
<protein>
    <recommendedName>
        <fullName evidence="6">PROP1-like PPR domain-containing protein</fullName>
    </recommendedName>
</protein>
<evidence type="ECO:0000313" key="8">
    <source>
        <dbReference type="Proteomes" id="UP000019116"/>
    </source>
</evidence>
<dbReference type="Pfam" id="PF13041">
    <property type="entry name" value="PPR_2"/>
    <property type="match status" value="2"/>
</dbReference>
<reference evidence="7" key="1">
    <citation type="submission" date="2018-08" db="EMBL/GenBank/DDBJ databases">
        <authorList>
            <person name="Rossello M."/>
        </authorList>
    </citation>
    <scope>NUCLEOTIDE SEQUENCE [LARGE SCALE GENOMIC DNA]</scope>
    <source>
        <strain evidence="7">cv. Chinese Spring</strain>
    </source>
</reference>
<evidence type="ECO:0000259" key="6">
    <source>
        <dbReference type="Pfam" id="PF17177"/>
    </source>
</evidence>
<dbReference type="PaxDb" id="4565-Traes_7AL_74954F70D.2"/>
<feature type="domain" description="PROP1-like PPR" evidence="6">
    <location>
        <begin position="411"/>
        <end position="519"/>
    </location>
</feature>
<dbReference type="PANTHER" id="PTHR47447:SF21">
    <property type="entry name" value="PENTACOTRIPEPTIDE-REPEAT REGION OF PRORP DOMAIN-CONTAINING PROTEIN"/>
    <property type="match status" value="1"/>
</dbReference>
<comment type="similarity">
    <text evidence="1">Belongs to the PPR family. P subfamily.</text>
</comment>
<feature type="repeat" description="PPR" evidence="4">
    <location>
        <begin position="290"/>
        <end position="324"/>
    </location>
</feature>
<evidence type="ECO:0000256" key="1">
    <source>
        <dbReference type="ARBA" id="ARBA00007626"/>
    </source>
</evidence>
<feature type="repeat" description="PPR" evidence="4">
    <location>
        <begin position="499"/>
        <end position="533"/>
    </location>
</feature>
<dbReference type="SUPFAM" id="SSF48452">
    <property type="entry name" value="TPR-like"/>
    <property type="match status" value="1"/>
</dbReference>
<dbReference type="InterPro" id="IPR002885">
    <property type="entry name" value="PPR_rpt"/>
</dbReference>
<sequence length="952" mass="107060">MSPREQTALLSRQRHWRRAHDLFDRVRALPGYAPNPVHYSVLLRHLARARRWSELRRVWLMMSRDDAIRPSNPAYAALADALAKAGSAQESLLLLLHMRALGVAPDEISMNTFVRILKNSGRYTDALVLFNNWCIGRFDVEFLHLGYRAVDLHGPMQFLIDDVFHGKLDSAGALGIQKVPRKPKLVETYNTMIDLYGKAGRHKDAMDMFMDMLAYQVMPDVCTFNTMIYGFGSRGSVKEAEALLANMVVRGVTPDIRTYNVMMTLFASMGDAEGVLKYYHQIGRIGLCADAVSYRIVLQVLCERKLVREAEDVIEGIIKSGTSIHEQSIPVVMKMYIDQGLLDKANAFFEMHCRGKEVSSKNFAAIMDAYADRYLWEEAEHIFHCDRGIGGKREIVEYNVMVKAYGLAGKYDRVISLLENMKGSGISPDECTYNSLIQMFSAGGFPHRAKKLLHKMKDTGFKPVCETYSAVMRAYSRNSLASEAIDLYSEMKASGVEPNVVVYGLLINMFAETGQVEKALDYSNLMEESGITPNHIVLTSVIKAYNKINCWKEAQDLYTRMRNMDGGPDIIASNTMLNLYAKLGMVIEAKAIFDNLRRNNQEDDVSYIIMMFLYKNMGLLNESIKIAHELDNSGLLSDCAAYNAVMACYVAKGNLRECAELVQKMVEDNIFPDASTFQMIFSVVNKINISSEEVLQLESAYSDGRSSAKHAILAFLFSMAGMHAAALNVCEQLSKPELTIDPCAYNVAFKVYASCGEVDKAFSLFMRMHALGLKPDTVTCIDLSTCYGISGMSEGMRRISGLLAYRNSEFSKSLHKALVSYRETGSNDFAAHSVDEVILKFIRVVTDVIESLVKRVIVVESETAIEKGITYASTLVNVRENLLPSEKQFETMEKIFDSGQQDADRLGRRSRRTNQLETEKAQKEVEVQKAMEENLRLRAMVDKKDVHSFSSR</sequence>
<organism evidence="7">
    <name type="scientific">Triticum aestivum</name>
    <name type="common">Wheat</name>
    <dbReference type="NCBI Taxonomy" id="4565"/>
    <lineage>
        <taxon>Eukaryota</taxon>
        <taxon>Viridiplantae</taxon>
        <taxon>Streptophyta</taxon>
        <taxon>Embryophyta</taxon>
        <taxon>Tracheophyta</taxon>
        <taxon>Spermatophyta</taxon>
        <taxon>Magnoliopsida</taxon>
        <taxon>Liliopsida</taxon>
        <taxon>Poales</taxon>
        <taxon>Poaceae</taxon>
        <taxon>BOP clade</taxon>
        <taxon>Pooideae</taxon>
        <taxon>Triticodae</taxon>
        <taxon>Triticeae</taxon>
        <taxon>Triticinae</taxon>
        <taxon>Triticum</taxon>
    </lineage>
</organism>
<feature type="repeat" description="PPR" evidence="4">
    <location>
        <begin position="569"/>
        <end position="603"/>
    </location>
</feature>
<evidence type="ECO:0000256" key="2">
    <source>
        <dbReference type="ARBA" id="ARBA00022737"/>
    </source>
</evidence>
<dbReference type="Gramene" id="TraesCLE_scaffold_032015_01G000100.1">
    <property type="protein sequence ID" value="TraesCLE_scaffold_032015_01G000100.1"/>
    <property type="gene ID" value="TraesCLE_scaffold_032015_01G000100"/>
</dbReference>
<evidence type="ECO:0000256" key="5">
    <source>
        <dbReference type="SAM" id="MobiDB-lite"/>
    </source>
</evidence>
<dbReference type="PROSITE" id="PS51375">
    <property type="entry name" value="PPR"/>
    <property type="match status" value="12"/>
</dbReference>
<dbReference type="Pfam" id="PF01535">
    <property type="entry name" value="PPR"/>
    <property type="match status" value="5"/>
</dbReference>
<feature type="compositionally biased region" description="Basic and acidic residues" evidence="5">
    <location>
        <begin position="898"/>
        <end position="907"/>
    </location>
</feature>
<feature type="region of interest" description="Disordered" evidence="5">
    <location>
        <begin position="898"/>
        <end position="925"/>
    </location>
</feature>
<dbReference type="AlphaFoldDB" id="A0A3B6RMV2"/>
<feature type="repeat" description="PPR" evidence="4">
    <location>
        <begin position="185"/>
        <end position="219"/>
    </location>
</feature>
<dbReference type="InterPro" id="IPR033443">
    <property type="entry name" value="PROP1-like_PPR_dom"/>
</dbReference>
<dbReference type="Gramene" id="TraesCS7A02G386000.1">
    <property type="protein sequence ID" value="TraesCS7A02G386000.1"/>
    <property type="gene ID" value="TraesCS7A02G386000"/>
</dbReference>
<dbReference type="Pfam" id="PF17177">
    <property type="entry name" value="PPR_long"/>
    <property type="match status" value="1"/>
</dbReference>
<feature type="repeat" description="PPR" evidence="4">
    <location>
        <begin position="255"/>
        <end position="289"/>
    </location>
</feature>
<dbReference type="OrthoDB" id="185373at2759"/>